<evidence type="ECO:0000313" key="5">
    <source>
        <dbReference type="Proteomes" id="UP000639772"/>
    </source>
</evidence>
<proteinExistence type="predicted"/>
<dbReference type="Proteomes" id="UP000636800">
    <property type="component" value="Chromosome 13"/>
</dbReference>
<dbReference type="EMBL" id="JADCNM010000013">
    <property type="protein sequence ID" value="KAG0456712.1"/>
    <property type="molecule type" value="Genomic_DNA"/>
</dbReference>
<evidence type="ECO:0000256" key="1">
    <source>
        <dbReference type="SAM" id="MobiDB-lite"/>
    </source>
</evidence>
<accession>A0A835UBH1</accession>
<dbReference type="EMBL" id="JADCNL010000013">
    <property type="protein sequence ID" value="KAG0455482.1"/>
    <property type="molecule type" value="Genomic_DNA"/>
</dbReference>
<reference evidence="4 5" key="1">
    <citation type="journal article" date="2020" name="Nat. Food">
        <title>A phased Vanilla planifolia genome enables genetic improvement of flavour and production.</title>
        <authorList>
            <person name="Hasing T."/>
            <person name="Tang H."/>
            <person name="Brym M."/>
            <person name="Khazi F."/>
            <person name="Huang T."/>
            <person name="Chambers A.H."/>
        </authorList>
    </citation>
    <scope>NUCLEOTIDE SEQUENCE [LARGE SCALE GENOMIC DNA]</scope>
    <source>
        <tissue evidence="2">Leaf</tissue>
    </source>
</reference>
<protein>
    <submittedName>
        <fullName evidence="2">Uncharacterized protein</fullName>
    </submittedName>
</protein>
<comment type="caution">
    <text evidence="2">The sequence shown here is derived from an EMBL/GenBank/DDBJ whole genome shotgun (WGS) entry which is preliminary data.</text>
</comment>
<organism evidence="2 4">
    <name type="scientific">Vanilla planifolia</name>
    <name type="common">Vanilla</name>
    <dbReference type="NCBI Taxonomy" id="51239"/>
    <lineage>
        <taxon>Eukaryota</taxon>
        <taxon>Viridiplantae</taxon>
        <taxon>Streptophyta</taxon>
        <taxon>Embryophyta</taxon>
        <taxon>Tracheophyta</taxon>
        <taxon>Spermatophyta</taxon>
        <taxon>Magnoliopsida</taxon>
        <taxon>Liliopsida</taxon>
        <taxon>Asparagales</taxon>
        <taxon>Orchidaceae</taxon>
        <taxon>Vanilloideae</taxon>
        <taxon>Vanilleae</taxon>
        <taxon>Vanilla</taxon>
    </lineage>
</organism>
<sequence length="54" mass="6318">MRRSLIRAEAQHSRTPFEEAGLATTAKTGKRRREERTREEKHPVDDLKDTLRGE</sequence>
<feature type="compositionally biased region" description="Basic and acidic residues" evidence="1">
    <location>
        <begin position="32"/>
        <end position="54"/>
    </location>
</feature>
<name>A0A835UBH1_VANPL</name>
<dbReference type="Proteomes" id="UP000639772">
    <property type="component" value="Chromosome 13"/>
</dbReference>
<keyword evidence="4" id="KW-1185">Reference proteome</keyword>
<evidence type="ECO:0000313" key="3">
    <source>
        <dbReference type="EMBL" id="KAG0456712.1"/>
    </source>
</evidence>
<gene>
    <name evidence="3" type="ORF">HPP92_024500</name>
    <name evidence="2" type="ORF">HPP92_024774</name>
</gene>
<evidence type="ECO:0000313" key="4">
    <source>
        <dbReference type="Proteomes" id="UP000636800"/>
    </source>
</evidence>
<evidence type="ECO:0000313" key="2">
    <source>
        <dbReference type="EMBL" id="KAG0455482.1"/>
    </source>
</evidence>
<feature type="region of interest" description="Disordered" evidence="1">
    <location>
        <begin position="1"/>
        <end position="54"/>
    </location>
</feature>
<dbReference type="AlphaFoldDB" id="A0A835UBH1"/>